<name>A0A9P8IHD3_9PEZI</name>
<feature type="compositionally biased region" description="Low complexity" evidence="1">
    <location>
        <begin position="102"/>
        <end position="114"/>
    </location>
</feature>
<sequence length="452" mass="49477">METGPGDGSRQRETLPSFSHLDFGKAKMEGTHYHQRNPSMAPLSMSSTVPISPTSMYPGPPPPYPNHISSSTGSVPSFTGLISPPDSRRTSGDDKEGPPPQRSSLHSPQSLPSLKEALNSDQPLPYDAPAPTSTLPQSNPPSSVVSPTTPIPRSFPHDNHPSQRSQSQGSLQFPTQGQLPPPGHPTQTQYAPQEVPSAPHSNFTRNHSLPSLSSIRPVHHTAPPQQTSPQYDPNTIPGASHFPYPGFQQQFNAPQPPPLGHPPGPYGNQAGFSPRTESTYVRKVDNRQVEEARAIGKTEGEKYGHSVKRHLEIYDLEASFREIIAISSAIYNFSSRYNERAQESQRSAGLSPDLIEVDEMLKQSRQTCELFEHIKDVLQAQQNVPDHRAHESGFKSSTDFDMEDNSVFHDDMKNHGLMGPDPKKRRGVGLRLVPIGAGDSTNSFTLESGTPR</sequence>
<evidence type="ECO:0000313" key="3">
    <source>
        <dbReference type="Proteomes" id="UP000750711"/>
    </source>
</evidence>
<proteinExistence type="predicted"/>
<dbReference type="AlphaFoldDB" id="A0A9P8IHD3"/>
<feature type="compositionally biased region" description="Polar residues" evidence="1">
    <location>
        <begin position="439"/>
        <end position="452"/>
    </location>
</feature>
<feature type="compositionally biased region" description="Polar residues" evidence="1">
    <location>
        <begin position="223"/>
        <end position="233"/>
    </location>
</feature>
<feature type="compositionally biased region" description="Basic and acidic residues" evidence="1">
    <location>
        <begin position="86"/>
        <end position="97"/>
    </location>
</feature>
<gene>
    <name evidence="2" type="ORF">GP486_007560</name>
</gene>
<dbReference type="Proteomes" id="UP000750711">
    <property type="component" value="Unassembled WGS sequence"/>
</dbReference>
<evidence type="ECO:0000313" key="2">
    <source>
        <dbReference type="EMBL" id="KAH0551093.1"/>
    </source>
</evidence>
<feature type="compositionally biased region" description="Pro residues" evidence="1">
    <location>
        <begin position="254"/>
        <end position="265"/>
    </location>
</feature>
<feature type="compositionally biased region" description="Low complexity" evidence="1">
    <location>
        <begin position="136"/>
        <end position="154"/>
    </location>
</feature>
<protein>
    <submittedName>
        <fullName evidence="2">Uncharacterized protein</fullName>
    </submittedName>
</protein>
<feature type="compositionally biased region" description="Polar residues" evidence="1">
    <location>
        <begin position="162"/>
        <end position="178"/>
    </location>
</feature>
<accession>A0A9P8IHD3</accession>
<keyword evidence="3" id="KW-1185">Reference proteome</keyword>
<organism evidence="2 3">
    <name type="scientific">Trichoglossum hirsutum</name>
    <dbReference type="NCBI Taxonomy" id="265104"/>
    <lineage>
        <taxon>Eukaryota</taxon>
        <taxon>Fungi</taxon>
        <taxon>Dikarya</taxon>
        <taxon>Ascomycota</taxon>
        <taxon>Pezizomycotina</taxon>
        <taxon>Geoglossomycetes</taxon>
        <taxon>Geoglossales</taxon>
        <taxon>Geoglossaceae</taxon>
        <taxon>Trichoglossum</taxon>
    </lineage>
</organism>
<comment type="caution">
    <text evidence="2">The sequence shown here is derived from an EMBL/GenBank/DDBJ whole genome shotgun (WGS) entry which is preliminary data.</text>
</comment>
<feature type="compositionally biased region" description="Polar residues" evidence="1">
    <location>
        <begin position="199"/>
        <end position="214"/>
    </location>
</feature>
<reference evidence="2" key="1">
    <citation type="submission" date="2021-03" db="EMBL/GenBank/DDBJ databases">
        <title>Comparative genomics and phylogenomic investigation of the class Geoglossomycetes provide insights into ecological specialization and systematics.</title>
        <authorList>
            <person name="Melie T."/>
            <person name="Pirro S."/>
            <person name="Miller A.N."/>
            <person name="Quandt A."/>
        </authorList>
    </citation>
    <scope>NUCLEOTIDE SEQUENCE</scope>
    <source>
        <strain evidence="2">CAQ_001_2017</strain>
    </source>
</reference>
<feature type="region of interest" description="Disordered" evidence="1">
    <location>
        <begin position="433"/>
        <end position="452"/>
    </location>
</feature>
<dbReference type="EMBL" id="JAGHQM010002206">
    <property type="protein sequence ID" value="KAH0551093.1"/>
    <property type="molecule type" value="Genomic_DNA"/>
</dbReference>
<feature type="region of interest" description="Disordered" evidence="1">
    <location>
        <begin position="1"/>
        <end position="274"/>
    </location>
</feature>
<evidence type="ECO:0000256" key="1">
    <source>
        <dbReference type="SAM" id="MobiDB-lite"/>
    </source>
</evidence>
<feature type="compositionally biased region" description="Basic and acidic residues" evidence="1">
    <location>
        <begin position="22"/>
        <end position="32"/>
    </location>
</feature>